<evidence type="ECO:0000313" key="4">
    <source>
        <dbReference type="Proteomes" id="UP001442841"/>
    </source>
</evidence>
<feature type="compositionally biased region" description="Pro residues" evidence="2">
    <location>
        <begin position="326"/>
        <end position="339"/>
    </location>
</feature>
<evidence type="ECO:0000256" key="1">
    <source>
        <dbReference type="SAM" id="Coils"/>
    </source>
</evidence>
<accession>A0ABZ3FML1</accession>
<dbReference type="EMBL" id="CP154795">
    <property type="protein sequence ID" value="XAN07289.1"/>
    <property type="molecule type" value="Genomic_DNA"/>
</dbReference>
<reference evidence="3 4" key="1">
    <citation type="submission" date="2024-04" db="EMBL/GenBank/DDBJ databases">
        <title>Isolation of an actinomycete strain from pig manure.</title>
        <authorList>
            <person name="Gong T."/>
            <person name="Yu Z."/>
            <person name="An M."/>
            <person name="Wei C."/>
            <person name="Yang W."/>
            <person name="Liu L."/>
        </authorList>
    </citation>
    <scope>NUCLEOTIDE SEQUENCE [LARGE SCALE GENOMIC DNA]</scope>
    <source>
        <strain evidence="3 4">ZF39</strain>
    </source>
</reference>
<keyword evidence="4" id="KW-1185">Reference proteome</keyword>
<name>A0ABZ3FML1_9ACTN</name>
<evidence type="ECO:0000256" key="2">
    <source>
        <dbReference type="SAM" id="MobiDB-lite"/>
    </source>
</evidence>
<evidence type="ECO:0000313" key="3">
    <source>
        <dbReference type="EMBL" id="XAN07289.1"/>
    </source>
</evidence>
<dbReference type="Proteomes" id="UP001442841">
    <property type="component" value="Chromosome"/>
</dbReference>
<feature type="coiled-coil region" evidence="1">
    <location>
        <begin position="391"/>
        <end position="425"/>
    </location>
</feature>
<proteinExistence type="predicted"/>
<dbReference type="RefSeq" id="WP_425308742.1">
    <property type="nucleotide sequence ID" value="NZ_CP154795.1"/>
</dbReference>
<protein>
    <submittedName>
        <fullName evidence="3">Uncharacterized protein</fullName>
    </submittedName>
</protein>
<keyword evidence="1" id="KW-0175">Coiled coil</keyword>
<gene>
    <name evidence="3" type="ORF">AADG42_08275</name>
</gene>
<organism evidence="3 4">
    <name type="scientific">Ammonicoccus fulvus</name>
    <dbReference type="NCBI Taxonomy" id="3138240"/>
    <lineage>
        <taxon>Bacteria</taxon>
        <taxon>Bacillati</taxon>
        <taxon>Actinomycetota</taxon>
        <taxon>Actinomycetes</taxon>
        <taxon>Propionibacteriales</taxon>
        <taxon>Propionibacteriaceae</taxon>
        <taxon>Ammonicoccus</taxon>
    </lineage>
</organism>
<feature type="region of interest" description="Disordered" evidence="2">
    <location>
        <begin position="296"/>
        <end position="354"/>
    </location>
</feature>
<sequence>MTVVDEPHSFRDYVAFMECRSAEPWMDSFTSELQTWLHSKGLPKDVADSHDHVAGSTRLSVRRLASPGAESLRMTLLEDSPKQGRFTTELLAHRDPVGDWISVTVRNSQGSFVNVPRLVRRLATTLPLHDGALDFSEVPRLFTSDDLDQLLAMLRDGRRHGLVFVVGTPPGYAEDMSPLVTQMTDWARETAGLARIVVLDPAATSAFARRVGEDFEVPHWAIRGFRPGVRFEVPADSRRHRYVTLSRLARLGDRGITMLLGDIARQETIDRPAEPIEQEVRRLFARAENRRLVERVREPEVPTESEPVVPDKTEGKTTSTDVAAEPPTPEPVAPTTPPETEPDSGTELTGEAGVREQLTLVQRLLGIPRITENALKDFLARMRGSVRTGAVTALEERVDQLQAQLEKVEDENRELDAALTEADYELDFARLAEEESAARMKWLEARLKDHNDFEHTYAAVPDEYLVASPNNFDDLLERIEQFPTVEFTGDRTECIKLDMQSNADTALGWAWEAVLVLTDYARARREGACEHGLDHYINHTPPGFRTMSAGRFAETETSATMQQHGASRMFPVPTSVDSTGRVPMKAHFKLDRRGLYPRMHIYDGHPTSPRIFIGYIGAHLPIASH</sequence>